<keyword evidence="3" id="KW-0378">Hydrolase</keyword>
<keyword evidence="1" id="KW-0732">Signal</keyword>
<evidence type="ECO:0000259" key="2">
    <source>
        <dbReference type="Pfam" id="PF00144"/>
    </source>
</evidence>
<dbReference type="PANTHER" id="PTHR46825:SF7">
    <property type="entry name" value="D-ALANYL-D-ALANINE CARBOXYPEPTIDASE"/>
    <property type="match status" value="1"/>
</dbReference>
<dbReference type="InterPro" id="IPR050491">
    <property type="entry name" value="AmpC-like"/>
</dbReference>
<dbReference type="Gene3D" id="3.40.710.10">
    <property type="entry name" value="DD-peptidase/beta-lactamase superfamily"/>
    <property type="match status" value="1"/>
</dbReference>
<reference evidence="3 4" key="1">
    <citation type="submission" date="2019-12" db="EMBL/GenBank/DDBJ databases">
        <title>Nocardia sp. nov. ET3-3 isolated from soil.</title>
        <authorList>
            <person name="Kanchanasin P."/>
            <person name="Tanasupawat S."/>
            <person name="Yuki M."/>
            <person name="Kudo T."/>
        </authorList>
    </citation>
    <scope>NUCLEOTIDE SEQUENCE [LARGE SCALE GENOMIC DNA]</scope>
    <source>
        <strain evidence="3 4">ET3-3</strain>
    </source>
</reference>
<proteinExistence type="predicted"/>
<name>A0A7K1UZI6_9NOCA</name>
<gene>
    <name evidence="3" type="ORF">GPX89_20890</name>
</gene>
<feature type="signal peptide" evidence="1">
    <location>
        <begin position="1"/>
        <end position="26"/>
    </location>
</feature>
<feature type="chain" id="PRO_5039005402" evidence="1">
    <location>
        <begin position="27"/>
        <end position="395"/>
    </location>
</feature>
<dbReference type="InterPro" id="IPR012338">
    <property type="entry name" value="Beta-lactam/transpept-like"/>
</dbReference>
<sequence length="395" mass="41599">MSALRRPRGRALLAGVGVLAVLAATACGTDSATGSRTGESSRKEVYRAVSEALDTVVRSGFPGAQVVFDGPDGHHVLTAGAGDLSTGAPIPEDARVRIGSNTKTFVATVVLQLVGEGRVDLDAPIERYLPGVVRGNGNDGNRVTVRQLLQHTSGLPEYLAGRDPAAPGSGQLTADSDRLRSAHYEPADLVRIAMAMPPRFEPGARSVYTNTNYILLGMLIQQVTGRPAAAEIGSRILEPLGLHDTYFPDSRETGIRGPHPRGYHEINGHREDYTDLDPSWADTAGAMIATPTDLNRFFTALLAGKLLPAAQLAEMKKTVPWDRGEPGSGYGLGLIRQASSCGKEIWGHGGSIPGFGTHTGVATDGTAVVVTVNQLLADRAASEVVNKAFDTAFCS</sequence>
<comment type="caution">
    <text evidence="3">The sequence shown here is derived from an EMBL/GenBank/DDBJ whole genome shotgun (WGS) entry which is preliminary data.</text>
</comment>
<dbReference type="GO" id="GO:0016787">
    <property type="term" value="F:hydrolase activity"/>
    <property type="evidence" value="ECO:0007669"/>
    <property type="project" value="UniProtKB-KW"/>
</dbReference>
<dbReference type="Proteomes" id="UP000466794">
    <property type="component" value="Unassembled WGS sequence"/>
</dbReference>
<dbReference type="PROSITE" id="PS51257">
    <property type="entry name" value="PROKAR_LIPOPROTEIN"/>
    <property type="match status" value="1"/>
</dbReference>
<dbReference type="PANTHER" id="PTHR46825">
    <property type="entry name" value="D-ALANYL-D-ALANINE-CARBOXYPEPTIDASE/ENDOPEPTIDASE AMPH"/>
    <property type="match status" value="1"/>
</dbReference>
<evidence type="ECO:0000313" key="3">
    <source>
        <dbReference type="EMBL" id="MVU79687.1"/>
    </source>
</evidence>
<evidence type="ECO:0000256" key="1">
    <source>
        <dbReference type="SAM" id="SignalP"/>
    </source>
</evidence>
<dbReference type="InterPro" id="IPR001466">
    <property type="entry name" value="Beta-lactam-related"/>
</dbReference>
<accession>A0A7K1UZI6</accession>
<dbReference type="RefSeq" id="WP_157389348.1">
    <property type="nucleotide sequence ID" value="NZ_WRPP01000004.1"/>
</dbReference>
<evidence type="ECO:0000313" key="4">
    <source>
        <dbReference type="Proteomes" id="UP000466794"/>
    </source>
</evidence>
<dbReference type="Pfam" id="PF00144">
    <property type="entry name" value="Beta-lactamase"/>
    <property type="match status" value="1"/>
</dbReference>
<keyword evidence="4" id="KW-1185">Reference proteome</keyword>
<dbReference type="SUPFAM" id="SSF56601">
    <property type="entry name" value="beta-lactamase/transpeptidase-like"/>
    <property type="match status" value="1"/>
</dbReference>
<dbReference type="EMBL" id="WRPP01000004">
    <property type="protein sequence ID" value="MVU79687.1"/>
    <property type="molecule type" value="Genomic_DNA"/>
</dbReference>
<protein>
    <submittedName>
        <fullName evidence="3">Serine hydrolase</fullName>
    </submittedName>
</protein>
<dbReference type="AlphaFoldDB" id="A0A7K1UZI6"/>
<organism evidence="3 4">
    <name type="scientific">Nocardia terrae</name>
    <dbReference type="NCBI Taxonomy" id="2675851"/>
    <lineage>
        <taxon>Bacteria</taxon>
        <taxon>Bacillati</taxon>
        <taxon>Actinomycetota</taxon>
        <taxon>Actinomycetes</taxon>
        <taxon>Mycobacteriales</taxon>
        <taxon>Nocardiaceae</taxon>
        <taxon>Nocardia</taxon>
    </lineage>
</organism>
<feature type="domain" description="Beta-lactamase-related" evidence="2">
    <location>
        <begin position="59"/>
        <end position="376"/>
    </location>
</feature>